<keyword evidence="4" id="KW-1003">Cell membrane</keyword>
<organism evidence="19 20">
    <name type="scientific">Tenebrio molitor</name>
    <name type="common">Yellow mealworm beetle</name>
    <dbReference type="NCBI Taxonomy" id="7067"/>
    <lineage>
        <taxon>Eukaryota</taxon>
        <taxon>Metazoa</taxon>
        <taxon>Ecdysozoa</taxon>
        <taxon>Arthropoda</taxon>
        <taxon>Hexapoda</taxon>
        <taxon>Insecta</taxon>
        <taxon>Pterygota</taxon>
        <taxon>Neoptera</taxon>
        <taxon>Endopterygota</taxon>
        <taxon>Coleoptera</taxon>
        <taxon>Polyphaga</taxon>
        <taxon>Cucujiformia</taxon>
        <taxon>Tenebrionidae</taxon>
        <taxon>Tenebrio</taxon>
    </lineage>
</organism>
<dbReference type="AlphaFoldDB" id="A0A8J6HIQ0"/>
<evidence type="ECO:0000256" key="17">
    <source>
        <dbReference type="ARBA" id="ARBA00025540"/>
    </source>
</evidence>
<dbReference type="GO" id="GO:0006883">
    <property type="term" value="P:intracellular sodium ion homeostasis"/>
    <property type="evidence" value="ECO:0007669"/>
    <property type="project" value="TreeGrafter"/>
</dbReference>
<dbReference type="Gene3D" id="1.20.5.170">
    <property type="match status" value="1"/>
</dbReference>
<comment type="caution">
    <text evidence="19">The sequence shown here is derived from an EMBL/GenBank/DDBJ whole genome shotgun (WGS) entry which is preliminary data.</text>
</comment>
<evidence type="ECO:0000256" key="6">
    <source>
        <dbReference type="ARBA" id="ARBA00022607"/>
    </source>
</evidence>
<dbReference type="Gene3D" id="2.60.40.1660">
    <property type="entry name" value="Na, k-atpase alpha subunit"/>
    <property type="match status" value="2"/>
</dbReference>
<keyword evidence="20" id="KW-1185">Reference proteome</keyword>
<keyword evidence="15" id="KW-0325">Glycoprotein</keyword>
<proteinExistence type="inferred from homology"/>
<evidence type="ECO:0000256" key="2">
    <source>
        <dbReference type="ARBA" id="ARBA00005876"/>
    </source>
</evidence>
<evidence type="ECO:0008006" key="21">
    <source>
        <dbReference type="Google" id="ProtNLM"/>
    </source>
</evidence>
<evidence type="ECO:0000313" key="19">
    <source>
        <dbReference type="EMBL" id="KAH0819490.1"/>
    </source>
</evidence>
<dbReference type="FunFam" id="2.60.40.1660:FF:000004">
    <property type="entry name" value="sodium/potassium-transporting ATPase subunit beta-2"/>
    <property type="match status" value="1"/>
</dbReference>
<keyword evidence="13 18" id="KW-0472">Membrane</keyword>
<dbReference type="Pfam" id="PF00287">
    <property type="entry name" value="Na_K-ATPase"/>
    <property type="match status" value="2"/>
</dbReference>
<evidence type="ECO:0000256" key="14">
    <source>
        <dbReference type="ARBA" id="ARBA00023157"/>
    </source>
</evidence>
<dbReference type="PANTHER" id="PTHR11523:SF46">
    <property type="entry name" value="SODIUM_POTASSIUM-TRANSPORTING ATPASE SUBUNIT BETA-2"/>
    <property type="match status" value="1"/>
</dbReference>
<evidence type="ECO:0000313" key="20">
    <source>
        <dbReference type="Proteomes" id="UP000719412"/>
    </source>
</evidence>
<evidence type="ECO:0000256" key="13">
    <source>
        <dbReference type="ARBA" id="ARBA00023136"/>
    </source>
</evidence>
<comment type="subcellular location">
    <subcellularLocation>
        <location evidence="1">Cell membrane</location>
        <topology evidence="1">Single-pass type II membrane protein</topology>
    </subcellularLocation>
</comment>
<evidence type="ECO:0000256" key="3">
    <source>
        <dbReference type="ARBA" id="ARBA00022448"/>
    </source>
</evidence>
<evidence type="ECO:0000256" key="15">
    <source>
        <dbReference type="ARBA" id="ARBA00023180"/>
    </source>
</evidence>
<evidence type="ECO:0000256" key="5">
    <source>
        <dbReference type="ARBA" id="ARBA00022538"/>
    </source>
</evidence>
<keyword evidence="11" id="KW-0915">Sodium</keyword>
<evidence type="ECO:0000256" key="4">
    <source>
        <dbReference type="ARBA" id="ARBA00022475"/>
    </source>
</evidence>
<dbReference type="GO" id="GO:0001671">
    <property type="term" value="F:ATPase activator activity"/>
    <property type="evidence" value="ECO:0007669"/>
    <property type="project" value="UniProtKB-ARBA"/>
</dbReference>
<gene>
    <name evidence="19" type="ORF">GEV33_003301</name>
</gene>
<evidence type="ECO:0000256" key="8">
    <source>
        <dbReference type="ARBA" id="ARBA00022958"/>
    </source>
</evidence>
<dbReference type="GO" id="GO:0030007">
    <property type="term" value="P:intracellular potassium ion homeostasis"/>
    <property type="evidence" value="ECO:0007669"/>
    <property type="project" value="TreeGrafter"/>
</dbReference>
<keyword evidence="9" id="KW-0735">Signal-anchor</keyword>
<name>A0A8J6HIQ0_TENMO</name>
<dbReference type="InterPro" id="IPR000402">
    <property type="entry name" value="Na/K_ATPase_sub_beta"/>
</dbReference>
<keyword evidence="7 18" id="KW-0812">Transmembrane</keyword>
<dbReference type="InterPro" id="IPR038702">
    <property type="entry name" value="Na/K_ATPase_sub_beta_sf"/>
</dbReference>
<evidence type="ECO:0000256" key="18">
    <source>
        <dbReference type="SAM" id="Phobius"/>
    </source>
</evidence>
<dbReference type="EMBL" id="JABDTM020014411">
    <property type="protein sequence ID" value="KAH0819490.1"/>
    <property type="molecule type" value="Genomic_DNA"/>
</dbReference>
<comment type="function">
    <text evidence="17">This is the non-catalytic component of the active enzyme, which catalyzes the hydrolysis of ATP coupled with the exchange of Na(+) and K(+) ions across the plasma membrane. The beta subunit regulates, through assembly of alpha/beta heterodimers, the number of sodium pumps transported to the plasma membrane.</text>
</comment>
<evidence type="ECO:0000256" key="11">
    <source>
        <dbReference type="ARBA" id="ARBA00023053"/>
    </source>
</evidence>
<keyword evidence="5" id="KW-0633">Potassium transport</keyword>
<dbReference type="PANTHER" id="PTHR11523">
    <property type="entry name" value="SODIUM/POTASSIUM-DEPENDENT ATPASE BETA SUBUNIT"/>
    <property type="match status" value="1"/>
</dbReference>
<sequence>MKLSKIGLFYLVFYGMLAALVAICMWVFLQTLDPRIPKWQQESSIIGTNPGLGFRPMPKNNEESTLIWLEGTNNKANYLNWYDNIMEFLDKYYTPGKIEKGNAYLKTCSYTELASPTEVCEVDVKDWGDCSRDQFFNYYRSSPCIFLKLNKIYGWTPDYYDDPNDLPADMPKNLKEHIRNITRPEERKNIWVSCEGENPADVEYLGPIKFYPSVQGFPGYYFPFRNSEGYLSPLVAVRFMRPVSGIVINIECRAWAKNIRYNRADRMGSIISLLNCCLVEASNKQERANELFESTMRKIGMQVQLILICLFLYAPWINCGKNSSFKLEFRPLPQEDGGTLIRYKAGNASSYWKQELDKFLKPYTQNSQLENAVACGRDLPRKNQFCHFDIKTVAPPCTAEYEYGFGNSSGGPCVFLKPSQISGWVPQYYNSTTVPQDMPENLRTDIIEREQHPMPDVVWVECHGETPPDRENVGPMVYFPLPGFRGVYFPFTGIEGYLSPLVAVHFKKPTRNDTDYLFFQDTTRIITGLFISLHYENVSEKEPISADERATKQALHAR</sequence>
<protein>
    <recommendedName>
        <fullName evidence="21">Sodium/potassium-transporting ATPase subunit beta-2</fullName>
    </recommendedName>
</protein>
<feature type="transmembrane region" description="Helical" evidence="18">
    <location>
        <begin position="6"/>
        <end position="29"/>
    </location>
</feature>
<dbReference type="GO" id="GO:1990573">
    <property type="term" value="P:potassium ion import across plasma membrane"/>
    <property type="evidence" value="ECO:0007669"/>
    <property type="project" value="TreeGrafter"/>
</dbReference>
<keyword evidence="3" id="KW-0813">Transport</keyword>
<dbReference type="GO" id="GO:0005890">
    <property type="term" value="C:sodium:potassium-exchanging ATPase complex"/>
    <property type="evidence" value="ECO:0007669"/>
    <property type="project" value="InterPro"/>
</dbReference>
<dbReference type="Proteomes" id="UP000719412">
    <property type="component" value="Unassembled WGS sequence"/>
</dbReference>
<evidence type="ECO:0000256" key="9">
    <source>
        <dbReference type="ARBA" id="ARBA00022968"/>
    </source>
</evidence>
<keyword evidence="8" id="KW-0630">Potassium</keyword>
<evidence type="ECO:0000256" key="7">
    <source>
        <dbReference type="ARBA" id="ARBA00022692"/>
    </source>
</evidence>
<evidence type="ECO:0000256" key="1">
    <source>
        <dbReference type="ARBA" id="ARBA00004401"/>
    </source>
</evidence>
<evidence type="ECO:0000256" key="16">
    <source>
        <dbReference type="ARBA" id="ARBA00023201"/>
    </source>
</evidence>
<keyword evidence="10 18" id="KW-1133">Transmembrane helix</keyword>
<evidence type="ECO:0000256" key="12">
    <source>
        <dbReference type="ARBA" id="ARBA00023065"/>
    </source>
</evidence>
<keyword evidence="16" id="KW-0739">Sodium transport</keyword>
<keyword evidence="14" id="KW-1015">Disulfide bond</keyword>
<comment type="similarity">
    <text evidence="2">Belongs to the X(+)/potassium ATPases subunit beta family.</text>
</comment>
<keyword evidence="6" id="KW-0740">Sodium/potassium transport</keyword>
<reference evidence="19" key="1">
    <citation type="journal article" date="2020" name="J Insects Food Feed">
        <title>The yellow mealworm (Tenebrio molitor) genome: a resource for the emerging insects as food and feed industry.</title>
        <authorList>
            <person name="Eriksson T."/>
            <person name="Andere A."/>
            <person name="Kelstrup H."/>
            <person name="Emery V."/>
            <person name="Picard C."/>
        </authorList>
    </citation>
    <scope>NUCLEOTIDE SEQUENCE</scope>
    <source>
        <strain evidence="19">Stoneville</strain>
        <tissue evidence="19">Whole head</tissue>
    </source>
</reference>
<dbReference type="GO" id="GO:0036376">
    <property type="term" value="P:sodium ion export across plasma membrane"/>
    <property type="evidence" value="ECO:0007669"/>
    <property type="project" value="TreeGrafter"/>
</dbReference>
<keyword evidence="12" id="KW-0406">Ion transport</keyword>
<reference evidence="19" key="2">
    <citation type="submission" date="2021-08" db="EMBL/GenBank/DDBJ databases">
        <authorList>
            <person name="Eriksson T."/>
        </authorList>
    </citation>
    <scope>NUCLEOTIDE SEQUENCE</scope>
    <source>
        <strain evidence="19">Stoneville</strain>
        <tissue evidence="19">Whole head</tissue>
    </source>
</reference>
<evidence type="ECO:0000256" key="10">
    <source>
        <dbReference type="ARBA" id="ARBA00022989"/>
    </source>
</evidence>
<accession>A0A8J6HIQ0</accession>